<dbReference type="PANTHER" id="PTHR47172:SF24">
    <property type="entry name" value="GATA ZINC FINGER DOMAIN-CONTAINING PROTEIN 14-RELATED"/>
    <property type="match status" value="1"/>
</dbReference>
<keyword evidence="3" id="KW-0862">Zinc</keyword>
<dbReference type="OrthoDB" id="2162994at2759"/>
<feature type="region of interest" description="Disordered" evidence="7">
    <location>
        <begin position="406"/>
        <end position="446"/>
    </location>
</feature>
<dbReference type="Proteomes" id="UP000193218">
    <property type="component" value="Unassembled WGS sequence"/>
</dbReference>
<evidence type="ECO:0000256" key="3">
    <source>
        <dbReference type="ARBA" id="ARBA00022833"/>
    </source>
</evidence>
<dbReference type="Gene3D" id="3.30.50.10">
    <property type="entry name" value="Erythroid Transcription Factor GATA-1, subunit A"/>
    <property type="match status" value="1"/>
</dbReference>
<evidence type="ECO:0000259" key="8">
    <source>
        <dbReference type="PROSITE" id="PS50114"/>
    </source>
</evidence>
<dbReference type="CDD" id="cd00202">
    <property type="entry name" value="ZnF_GATA"/>
    <property type="match status" value="1"/>
</dbReference>
<keyword evidence="10" id="KW-1185">Reference proteome</keyword>
<evidence type="ECO:0000256" key="6">
    <source>
        <dbReference type="PROSITE-ProRule" id="PRU00094"/>
    </source>
</evidence>
<comment type="caution">
    <text evidence="9">The sequence shown here is derived from an EMBL/GenBank/DDBJ whole genome shotgun (WGS) entry which is preliminary data.</text>
</comment>
<evidence type="ECO:0000313" key="10">
    <source>
        <dbReference type="Proteomes" id="UP000193218"/>
    </source>
</evidence>
<feature type="compositionally biased region" description="Low complexity" evidence="7">
    <location>
        <begin position="378"/>
        <end position="388"/>
    </location>
</feature>
<dbReference type="SMART" id="SM00401">
    <property type="entry name" value="ZnF_GATA"/>
    <property type="match status" value="1"/>
</dbReference>
<proteinExistence type="predicted"/>
<protein>
    <recommendedName>
        <fullName evidence="8">GATA-type domain-containing protein</fullName>
    </recommendedName>
</protein>
<keyword evidence="5" id="KW-0804">Transcription</keyword>
<dbReference type="GO" id="GO:0043565">
    <property type="term" value="F:sequence-specific DNA binding"/>
    <property type="evidence" value="ECO:0007669"/>
    <property type="project" value="InterPro"/>
</dbReference>
<keyword evidence="2 6" id="KW-0863">Zinc-finger</keyword>
<dbReference type="InterPro" id="IPR013088">
    <property type="entry name" value="Znf_NHR/GATA"/>
</dbReference>
<dbReference type="GO" id="GO:0008270">
    <property type="term" value="F:zinc ion binding"/>
    <property type="evidence" value="ECO:0007669"/>
    <property type="project" value="UniProtKB-KW"/>
</dbReference>
<dbReference type="EMBL" id="NBSH01000004">
    <property type="protein sequence ID" value="ORX38454.1"/>
    <property type="molecule type" value="Genomic_DNA"/>
</dbReference>
<dbReference type="SUPFAM" id="SSF57716">
    <property type="entry name" value="Glucocorticoid receptor-like (DNA-binding domain)"/>
    <property type="match status" value="1"/>
</dbReference>
<evidence type="ECO:0000313" key="9">
    <source>
        <dbReference type="EMBL" id="ORX38454.1"/>
    </source>
</evidence>
<feature type="compositionally biased region" description="Low complexity" evidence="7">
    <location>
        <begin position="423"/>
        <end position="443"/>
    </location>
</feature>
<dbReference type="STRING" id="4999.A0A1Y1ULS0"/>
<evidence type="ECO:0000256" key="2">
    <source>
        <dbReference type="ARBA" id="ARBA00022771"/>
    </source>
</evidence>
<evidence type="ECO:0000256" key="5">
    <source>
        <dbReference type="ARBA" id="ARBA00023163"/>
    </source>
</evidence>
<accession>A0A1Y1ULS0</accession>
<name>A0A1Y1ULS0_9TREE</name>
<evidence type="ECO:0000256" key="7">
    <source>
        <dbReference type="SAM" id="MobiDB-lite"/>
    </source>
</evidence>
<gene>
    <name evidence="9" type="ORF">BD324DRAFT_358459</name>
</gene>
<sequence length="505" mass="56278">MSARSTPSNASSSSRGVPRVGGIRCYWALCCLDPGSRFDLLFVHPDPVLSVHMAAQKMSFLGRSLLSFIHPAEREQARSDLASAIAADDLQGSVTRVRFARLGQIRRLLGASEDDIEKPFDAQTFVEDDEYLILDLVLNWVADGLLLAFFHAIRDKDPVANNDPARRNDEWTNYCGTASIGDDQILALSQSISHYLPFMPQSRYPPSRVFQIHTASMSPLEPHTLTFSWPPPRHSDSDSILDGSYDAEEYSNLMRGVDMDPNQLPATPIEQRTNCTTRFGARHTVTSEGLFRQITSVFIPYGNLIFSCYQTTKQVELQQRLPEHVTHAGPTQSGQDGVTQEAMLGYGYVPPQQDWARINEMPNEWNQSNYTMPFPQTPSSLSYSHPSQSPYIEDPLFSPTFLQESAAYPAPSGDRDGPRLDLSSSMSSARRSTSATTASSSSRPLIRPPGDVQCCRLCATTESPEWRRSESGIKDLCNACGLRLARQVAKREGRQKPRKRKEHDA</sequence>
<feature type="domain" description="GATA-type" evidence="8">
    <location>
        <begin position="455"/>
        <end position="503"/>
    </location>
</feature>
<dbReference type="PANTHER" id="PTHR47172">
    <property type="entry name" value="OS01G0976800 PROTEIN"/>
    <property type="match status" value="1"/>
</dbReference>
<keyword evidence="4" id="KW-0805">Transcription regulation</keyword>
<dbReference type="InterPro" id="IPR000679">
    <property type="entry name" value="Znf_GATA"/>
</dbReference>
<dbReference type="Pfam" id="PF00320">
    <property type="entry name" value="GATA"/>
    <property type="match status" value="1"/>
</dbReference>
<dbReference type="PROSITE" id="PS50114">
    <property type="entry name" value="GATA_ZN_FINGER_2"/>
    <property type="match status" value="1"/>
</dbReference>
<keyword evidence="1" id="KW-0479">Metal-binding</keyword>
<dbReference type="RefSeq" id="XP_021872376.1">
    <property type="nucleotide sequence ID" value="XM_022012575.1"/>
</dbReference>
<feature type="region of interest" description="Disordered" evidence="7">
    <location>
        <begin position="367"/>
        <end position="388"/>
    </location>
</feature>
<evidence type="ECO:0000256" key="4">
    <source>
        <dbReference type="ARBA" id="ARBA00023015"/>
    </source>
</evidence>
<dbReference type="GO" id="GO:0006355">
    <property type="term" value="P:regulation of DNA-templated transcription"/>
    <property type="evidence" value="ECO:0007669"/>
    <property type="project" value="InterPro"/>
</dbReference>
<dbReference type="InParanoid" id="A0A1Y1ULS0"/>
<organism evidence="9 10">
    <name type="scientific">Kockovaella imperatae</name>
    <dbReference type="NCBI Taxonomy" id="4999"/>
    <lineage>
        <taxon>Eukaryota</taxon>
        <taxon>Fungi</taxon>
        <taxon>Dikarya</taxon>
        <taxon>Basidiomycota</taxon>
        <taxon>Agaricomycotina</taxon>
        <taxon>Tremellomycetes</taxon>
        <taxon>Tremellales</taxon>
        <taxon>Cuniculitremaceae</taxon>
        <taxon>Kockovaella</taxon>
    </lineage>
</organism>
<dbReference type="AlphaFoldDB" id="A0A1Y1ULS0"/>
<reference evidence="9 10" key="1">
    <citation type="submission" date="2017-03" db="EMBL/GenBank/DDBJ databases">
        <title>Widespread Adenine N6-methylation of Active Genes in Fungi.</title>
        <authorList>
            <consortium name="DOE Joint Genome Institute"/>
            <person name="Mondo S.J."/>
            <person name="Dannebaum R.O."/>
            <person name="Kuo R.C."/>
            <person name="Louie K.B."/>
            <person name="Bewick A.J."/>
            <person name="Labutti K."/>
            <person name="Haridas S."/>
            <person name="Kuo A."/>
            <person name="Salamov A."/>
            <person name="Ahrendt S.R."/>
            <person name="Lau R."/>
            <person name="Bowen B.P."/>
            <person name="Lipzen A."/>
            <person name="Sullivan W."/>
            <person name="Andreopoulos W.B."/>
            <person name="Clum A."/>
            <person name="Lindquist E."/>
            <person name="Daum C."/>
            <person name="Northen T.R."/>
            <person name="Ramamoorthy G."/>
            <person name="Schmitz R.J."/>
            <person name="Gryganskyi A."/>
            <person name="Culley D."/>
            <person name="Magnuson J."/>
            <person name="James T.Y."/>
            <person name="O'Malley M.A."/>
            <person name="Stajich J.E."/>
            <person name="Spatafora J.W."/>
            <person name="Visel A."/>
            <person name="Grigoriev I.V."/>
        </authorList>
    </citation>
    <scope>NUCLEOTIDE SEQUENCE [LARGE SCALE GENOMIC DNA]</scope>
    <source>
        <strain evidence="9 10">NRRL Y-17943</strain>
    </source>
</reference>
<dbReference type="GeneID" id="33554383"/>
<evidence type="ECO:0000256" key="1">
    <source>
        <dbReference type="ARBA" id="ARBA00022723"/>
    </source>
</evidence>